<dbReference type="InterPro" id="IPR029035">
    <property type="entry name" value="DHS-like_NAD/FAD-binding_dom"/>
</dbReference>
<dbReference type="CDD" id="cd01409">
    <property type="entry name" value="SIRT4"/>
    <property type="match status" value="1"/>
</dbReference>
<accession>A0A8J9Y3V1</accession>
<sequence>MFTKIMRHKPLIRNIVYVPAHKPPEDEDFQKLREFAVKHKKLLILTGAGISTESGIPDYRSEEVGLYARSNHKPVQYQEFIKYPKVRQRYWARNFVGWPRFSSIQPNATHYSIRELEKAGKVTAIVTQNVDRLHHKAGSENIIELHGAGYIVKCLKCPYEVSRSELQETLIKNNPDMKSNFDMIRPDGDVELSVEQIEKFKTPLCPKCQGPLKPDIVFFGDNVPKQRVEQVKKEVTASDAVFVLGSSLTVYSSYRIILQAKEENKKIAILNIGPTRADDIVDLKISTKCSEILTDLCHFVCQKST</sequence>
<feature type="active site" description="Proton acceptor" evidence="5">
    <location>
        <position position="146"/>
    </location>
</feature>
<dbReference type="HAMAP" id="MF_01967">
    <property type="entry name" value="Sirtuin_ClassII"/>
    <property type="match status" value="1"/>
</dbReference>
<dbReference type="PANTHER" id="PTHR11085">
    <property type="entry name" value="NAD-DEPENDENT PROTEIN DEACYLASE SIRTUIN-5, MITOCHONDRIAL-RELATED"/>
    <property type="match status" value="1"/>
</dbReference>
<proteinExistence type="inferred from homology"/>
<keyword evidence="8" id="KW-1185">Reference proteome</keyword>
<evidence type="ECO:0000313" key="8">
    <source>
        <dbReference type="Proteomes" id="UP000838878"/>
    </source>
</evidence>
<dbReference type="InterPro" id="IPR050134">
    <property type="entry name" value="NAD-dep_sirtuin_deacylases"/>
</dbReference>
<dbReference type="InterPro" id="IPR003000">
    <property type="entry name" value="Sirtuin"/>
</dbReference>
<dbReference type="AlphaFoldDB" id="A0A8J9Y3V1"/>
<feature type="binding site" evidence="5">
    <location>
        <position position="208"/>
    </location>
    <ligand>
        <name>Zn(2+)</name>
        <dbReference type="ChEBI" id="CHEBI:29105"/>
    </ligand>
</feature>
<keyword evidence="3 5" id="KW-0862">Zinc</keyword>
<evidence type="ECO:0000256" key="1">
    <source>
        <dbReference type="ARBA" id="ARBA00022679"/>
    </source>
</evidence>
<dbReference type="GO" id="GO:0005759">
    <property type="term" value="C:mitochondrial matrix"/>
    <property type="evidence" value="ECO:0007669"/>
    <property type="project" value="TreeGrafter"/>
</dbReference>
<evidence type="ECO:0000256" key="4">
    <source>
        <dbReference type="ARBA" id="ARBA00023027"/>
    </source>
</evidence>
<dbReference type="SUPFAM" id="SSF52467">
    <property type="entry name" value="DHS-like NAD/FAD-binding domain"/>
    <property type="match status" value="1"/>
</dbReference>
<evidence type="ECO:0000256" key="5">
    <source>
        <dbReference type="PROSITE-ProRule" id="PRU00236"/>
    </source>
</evidence>
<feature type="non-terminal residue" evidence="7">
    <location>
        <position position="305"/>
    </location>
</feature>
<feature type="binding site" evidence="5">
    <location>
        <position position="157"/>
    </location>
    <ligand>
        <name>Zn(2+)</name>
        <dbReference type="ChEBI" id="CHEBI:29105"/>
    </ligand>
</feature>
<feature type="binding site" evidence="5">
    <location>
        <position position="154"/>
    </location>
    <ligand>
        <name>Zn(2+)</name>
        <dbReference type="ChEBI" id="CHEBI:29105"/>
    </ligand>
</feature>
<evidence type="ECO:0000256" key="2">
    <source>
        <dbReference type="ARBA" id="ARBA00022723"/>
    </source>
</evidence>
<gene>
    <name evidence="7" type="ORF">BINO364_LOCUS942</name>
</gene>
<reference evidence="7" key="1">
    <citation type="submission" date="2021-12" db="EMBL/GenBank/DDBJ databases">
        <authorList>
            <person name="Martin H S."/>
        </authorList>
    </citation>
    <scope>NUCLEOTIDE SEQUENCE</scope>
</reference>
<name>A0A8J9Y3V1_9NEOP</name>
<dbReference type="Proteomes" id="UP000838878">
    <property type="component" value="Chromosome 1"/>
</dbReference>
<keyword evidence="1" id="KW-0808">Transferase</keyword>
<dbReference type="InterPro" id="IPR026590">
    <property type="entry name" value="Ssirtuin_cat_dom"/>
</dbReference>
<feature type="domain" description="Deacetylase sirtuin-type" evidence="6">
    <location>
        <begin position="22"/>
        <end position="305"/>
    </location>
</feature>
<protein>
    <recommendedName>
        <fullName evidence="6">Deacetylase sirtuin-type domain-containing protein</fullName>
    </recommendedName>
</protein>
<dbReference type="NCBIfam" id="NF003738">
    <property type="entry name" value="PRK05333.1"/>
    <property type="match status" value="1"/>
</dbReference>
<feature type="binding site" evidence="5">
    <location>
        <position position="205"/>
    </location>
    <ligand>
        <name>Zn(2+)</name>
        <dbReference type="ChEBI" id="CHEBI:29105"/>
    </ligand>
</feature>
<dbReference type="InterPro" id="IPR026591">
    <property type="entry name" value="Sirtuin_cat_small_dom_sf"/>
</dbReference>
<dbReference type="PROSITE" id="PS50305">
    <property type="entry name" value="SIRTUIN"/>
    <property type="match status" value="1"/>
</dbReference>
<dbReference type="Gene3D" id="3.40.50.1220">
    <property type="entry name" value="TPP-binding domain"/>
    <property type="match status" value="1"/>
</dbReference>
<dbReference type="EMBL" id="OV170221">
    <property type="protein sequence ID" value="CAH0713831.1"/>
    <property type="molecule type" value="Genomic_DNA"/>
</dbReference>
<dbReference type="GO" id="GO:0070403">
    <property type="term" value="F:NAD+ binding"/>
    <property type="evidence" value="ECO:0007669"/>
    <property type="project" value="InterPro"/>
</dbReference>
<dbReference type="GO" id="GO:0046872">
    <property type="term" value="F:metal ion binding"/>
    <property type="evidence" value="ECO:0007669"/>
    <property type="project" value="UniProtKB-KW"/>
</dbReference>
<dbReference type="Pfam" id="PF02146">
    <property type="entry name" value="SIR2"/>
    <property type="match status" value="1"/>
</dbReference>
<dbReference type="PANTHER" id="PTHR11085:SF10">
    <property type="entry name" value="NAD-DEPENDENT PROTEIN DEACYLASE SIRTUIN-5, MITOCHONDRIAL-RELATED"/>
    <property type="match status" value="1"/>
</dbReference>
<dbReference type="OrthoDB" id="424302at2759"/>
<evidence type="ECO:0000256" key="3">
    <source>
        <dbReference type="ARBA" id="ARBA00022833"/>
    </source>
</evidence>
<dbReference type="GO" id="GO:0017136">
    <property type="term" value="F:histone deacetylase activity, NAD-dependent"/>
    <property type="evidence" value="ECO:0007669"/>
    <property type="project" value="TreeGrafter"/>
</dbReference>
<dbReference type="InterPro" id="IPR026587">
    <property type="entry name" value="Sirtuin_class_II"/>
</dbReference>
<keyword evidence="4" id="KW-0520">NAD</keyword>
<dbReference type="Gene3D" id="3.30.1600.10">
    <property type="entry name" value="SIR2/SIRT2 'Small Domain"/>
    <property type="match status" value="1"/>
</dbReference>
<evidence type="ECO:0000259" key="6">
    <source>
        <dbReference type="PROSITE" id="PS50305"/>
    </source>
</evidence>
<keyword evidence="2 5" id="KW-0479">Metal-binding</keyword>
<evidence type="ECO:0000313" key="7">
    <source>
        <dbReference type="EMBL" id="CAH0713831.1"/>
    </source>
</evidence>
<organism evidence="7 8">
    <name type="scientific">Brenthis ino</name>
    <name type="common">lesser marbled fritillary</name>
    <dbReference type="NCBI Taxonomy" id="405034"/>
    <lineage>
        <taxon>Eukaryota</taxon>
        <taxon>Metazoa</taxon>
        <taxon>Ecdysozoa</taxon>
        <taxon>Arthropoda</taxon>
        <taxon>Hexapoda</taxon>
        <taxon>Insecta</taxon>
        <taxon>Pterygota</taxon>
        <taxon>Neoptera</taxon>
        <taxon>Endopterygota</taxon>
        <taxon>Lepidoptera</taxon>
        <taxon>Glossata</taxon>
        <taxon>Ditrysia</taxon>
        <taxon>Papilionoidea</taxon>
        <taxon>Nymphalidae</taxon>
        <taxon>Heliconiinae</taxon>
        <taxon>Argynnini</taxon>
        <taxon>Brenthis</taxon>
    </lineage>
</organism>